<accession>A0A345Y4V7</accession>
<dbReference type="PROSITE" id="PS01279">
    <property type="entry name" value="PCMT"/>
    <property type="match status" value="1"/>
</dbReference>
<proteinExistence type="inferred from homology"/>
<dbReference type="KEGG" id="ccah:DWG20_05655"/>
<dbReference type="AlphaFoldDB" id="A0A345Y4V7"/>
<gene>
    <name evidence="5" type="ORF">DWG20_05655</name>
</gene>
<evidence type="ECO:0000256" key="3">
    <source>
        <dbReference type="ARBA" id="ARBA00022691"/>
    </source>
</evidence>
<reference evidence="5 6" key="1">
    <citation type="submission" date="2018-07" db="EMBL/GenBank/DDBJ databases">
        <title>Crenobacter cavernae sp. nov., isolated from a karst cave.</title>
        <authorList>
            <person name="Zhu H."/>
        </authorList>
    </citation>
    <scope>NUCLEOTIDE SEQUENCE [LARGE SCALE GENOMIC DNA]</scope>
    <source>
        <strain evidence="5 6">K1W11S-77</strain>
    </source>
</reference>
<keyword evidence="3" id="KW-0949">S-adenosyl-L-methionine</keyword>
<name>A0A345Y4V7_9NEIS</name>
<evidence type="ECO:0000256" key="1">
    <source>
        <dbReference type="ARBA" id="ARBA00005369"/>
    </source>
</evidence>
<organism evidence="5 6">
    <name type="scientific">Crenobacter cavernae</name>
    <dbReference type="NCBI Taxonomy" id="2290923"/>
    <lineage>
        <taxon>Bacteria</taxon>
        <taxon>Pseudomonadati</taxon>
        <taxon>Pseudomonadota</taxon>
        <taxon>Betaproteobacteria</taxon>
        <taxon>Neisseriales</taxon>
        <taxon>Neisseriaceae</taxon>
        <taxon>Crenobacter</taxon>
    </lineage>
</organism>
<dbReference type="PROSITE" id="PS01131">
    <property type="entry name" value="RRNA_A_DIMETH"/>
    <property type="match status" value="1"/>
</dbReference>
<dbReference type="OrthoDB" id="9810066at2"/>
<comment type="similarity">
    <text evidence="1">Belongs to the methyltransferase superfamily. L-isoaspartyl/D-aspartyl protein methyltransferase family.</text>
</comment>
<evidence type="ECO:0000313" key="5">
    <source>
        <dbReference type="EMBL" id="AXK38959.1"/>
    </source>
</evidence>
<dbReference type="PANTHER" id="PTHR11579:SF18">
    <property type="entry name" value="PROTEIN-L-ISOASPARTATE O-METHYLTRANSFERASE"/>
    <property type="match status" value="1"/>
</dbReference>
<evidence type="ECO:0000256" key="4">
    <source>
        <dbReference type="ARBA" id="ARBA00030757"/>
    </source>
</evidence>
<dbReference type="CDD" id="cd02440">
    <property type="entry name" value="AdoMet_MTases"/>
    <property type="match status" value="1"/>
</dbReference>
<dbReference type="GO" id="GO:0004719">
    <property type="term" value="F:protein-L-isoaspartate (D-aspartate) O-methyltransferase activity"/>
    <property type="evidence" value="ECO:0007669"/>
    <property type="project" value="InterPro"/>
</dbReference>
<evidence type="ECO:0000256" key="2">
    <source>
        <dbReference type="ARBA" id="ARBA00013346"/>
    </source>
</evidence>
<keyword evidence="5" id="KW-0808">Transferase</keyword>
<dbReference type="PANTHER" id="PTHR11579">
    <property type="entry name" value="PROTEIN-L-ISOASPARTATE O-METHYLTRANSFERASE"/>
    <property type="match status" value="1"/>
</dbReference>
<dbReference type="Pfam" id="PF01135">
    <property type="entry name" value="PCMT"/>
    <property type="match status" value="1"/>
</dbReference>
<dbReference type="InterPro" id="IPR000682">
    <property type="entry name" value="PCMT"/>
</dbReference>
<evidence type="ECO:0000313" key="6">
    <source>
        <dbReference type="Proteomes" id="UP000254537"/>
    </source>
</evidence>
<dbReference type="Gene3D" id="3.40.50.150">
    <property type="entry name" value="Vaccinia Virus protein VP39"/>
    <property type="match status" value="1"/>
</dbReference>
<dbReference type="SUPFAM" id="SSF53335">
    <property type="entry name" value="S-adenosyl-L-methionine-dependent methyltransferases"/>
    <property type="match status" value="1"/>
</dbReference>
<dbReference type="RefSeq" id="WP_115432894.1">
    <property type="nucleotide sequence ID" value="NZ_CP031337.1"/>
</dbReference>
<dbReference type="Proteomes" id="UP000254537">
    <property type="component" value="Chromosome"/>
</dbReference>
<dbReference type="EMBL" id="CP031337">
    <property type="protein sequence ID" value="AXK38959.1"/>
    <property type="molecule type" value="Genomic_DNA"/>
</dbReference>
<dbReference type="InterPro" id="IPR029063">
    <property type="entry name" value="SAM-dependent_MTases_sf"/>
</dbReference>
<protein>
    <recommendedName>
        <fullName evidence="2">Protein-L-isoaspartate O-methyltransferase</fullName>
    </recommendedName>
    <alternativeName>
        <fullName evidence="4">Protein L-isoaspartyl methyltransferase</fullName>
    </alternativeName>
</protein>
<keyword evidence="5" id="KW-0489">Methyltransferase</keyword>
<dbReference type="GO" id="GO:0005737">
    <property type="term" value="C:cytoplasm"/>
    <property type="evidence" value="ECO:0007669"/>
    <property type="project" value="TreeGrafter"/>
</dbReference>
<dbReference type="InterPro" id="IPR020596">
    <property type="entry name" value="rRNA_Ade_Mease_Trfase_CS"/>
</dbReference>
<sequence length="219" mass="23715">MDFEKARFNMVEQQIRPWDVLDIKILDLLFAVKREDFVQPEQRDIAFVDVQLPLPNGTLMLEPKVEARLVQDLDIRPTDRILEVGTGSGYVTALLATLGREVVSVEIDPAQKARAEANLRKAGVDNATVLDGNGIEGVPGKAPFDAILVGGSLPVVPEALKQQLAIGGRLAVVVGDEPVMRAIVVTRDSETAFGETVSFDTVVPRLAKACALAPSAFRF</sequence>
<dbReference type="GO" id="GO:0000179">
    <property type="term" value="F:rRNA (adenine-N6,N6-)-dimethyltransferase activity"/>
    <property type="evidence" value="ECO:0007669"/>
    <property type="project" value="InterPro"/>
</dbReference>